<gene>
    <name evidence="2" type="ORF">Lste_2630</name>
</gene>
<name>A0A0W0ZKJ1_9GAMM</name>
<evidence type="ECO:0000313" key="2">
    <source>
        <dbReference type="EMBL" id="KTD69472.1"/>
    </source>
</evidence>
<proteinExistence type="predicted"/>
<dbReference type="Proteomes" id="UP000054926">
    <property type="component" value="Unassembled WGS sequence"/>
</dbReference>
<organism evidence="2 3">
    <name type="scientific">Legionella steelei</name>
    <dbReference type="NCBI Taxonomy" id="947033"/>
    <lineage>
        <taxon>Bacteria</taxon>
        <taxon>Pseudomonadati</taxon>
        <taxon>Pseudomonadota</taxon>
        <taxon>Gammaproteobacteria</taxon>
        <taxon>Legionellales</taxon>
        <taxon>Legionellaceae</taxon>
        <taxon>Legionella</taxon>
    </lineage>
</organism>
<dbReference type="PATRIC" id="fig|947033.5.peg.2792"/>
<dbReference type="RefSeq" id="WP_058511408.1">
    <property type="nucleotide sequence ID" value="NZ_DAIOMV010000011.1"/>
</dbReference>
<comment type="caution">
    <text evidence="2">The sequence shown here is derived from an EMBL/GenBank/DDBJ whole genome shotgun (WGS) entry which is preliminary data.</text>
</comment>
<evidence type="ECO:0000256" key="1">
    <source>
        <dbReference type="SAM" id="MobiDB-lite"/>
    </source>
</evidence>
<reference evidence="2 3" key="1">
    <citation type="submission" date="2015-11" db="EMBL/GenBank/DDBJ databases">
        <title>Genomic analysis of 38 Legionella species identifies large and diverse effector repertoires.</title>
        <authorList>
            <person name="Burstein D."/>
            <person name="Amaro F."/>
            <person name="Zusman T."/>
            <person name="Lifshitz Z."/>
            <person name="Cohen O."/>
            <person name="Gilbert J.A."/>
            <person name="Pupko T."/>
            <person name="Shuman H.A."/>
            <person name="Segal G."/>
        </authorList>
    </citation>
    <scope>NUCLEOTIDE SEQUENCE [LARGE SCALE GENOMIC DNA]</scope>
    <source>
        <strain evidence="2 3">IMVS3376</strain>
    </source>
</reference>
<protein>
    <submittedName>
        <fullName evidence="2">Uncharacterized protein</fullName>
    </submittedName>
</protein>
<sequence>MALSTKAILSALGKSTASANEFPIDANELTTEYALAEAIGAQHVSLEDTDMVVILSGRSGFAGTYLEAADKFVLCEKEYDETDTIRRMDYGVNIAKQCTQNNRNHGINKPVFVYFNGVQRQNDELRKILKAKGEYNGYPAALIIIDGIPFDNTLGQVLGLSRFLDMHWANFCKTYNLSRSPNLVLCSSSYHVPRVTLAHGANSPLLTTSFWQNQPELVKKLSADMRHYILNPGVTLKKSKLTVLGCDRQITANPCWEKDLKGDMEARVRYAYLQKVPSIAQKRADNDVTVRNALVLKSFYNLFRDMFFETAKKPQSAKEQVKQTQQDKERQLCMSLS</sequence>
<dbReference type="OrthoDB" id="5653663at2"/>
<keyword evidence="3" id="KW-1185">Reference proteome</keyword>
<evidence type="ECO:0000313" key="3">
    <source>
        <dbReference type="Proteomes" id="UP000054926"/>
    </source>
</evidence>
<feature type="region of interest" description="Disordered" evidence="1">
    <location>
        <begin position="318"/>
        <end position="337"/>
    </location>
</feature>
<dbReference type="EMBL" id="LNYY01000019">
    <property type="protein sequence ID" value="KTD69472.1"/>
    <property type="molecule type" value="Genomic_DNA"/>
</dbReference>
<feature type="compositionally biased region" description="Basic and acidic residues" evidence="1">
    <location>
        <begin position="319"/>
        <end position="331"/>
    </location>
</feature>
<dbReference type="AlphaFoldDB" id="A0A0W0ZKJ1"/>
<dbReference type="STRING" id="947033.Lste_2630"/>
<accession>A0A0W0ZKJ1</accession>